<accession>A0A369PS72</accession>
<name>A0A369PS72_9SPHI</name>
<comment type="caution">
    <text evidence="1">The sequence shown here is derived from an EMBL/GenBank/DDBJ whole genome shotgun (WGS) entry which is preliminary data.</text>
</comment>
<protein>
    <submittedName>
        <fullName evidence="1">Uncharacterized protein</fullName>
    </submittedName>
</protein>
<evidence type="ECO:0000313" key="2">
    <source>
        <dbReference type="Proteomes" id="UP000253961"/>
    </source>
</evidence>
<proteinExistence type="predicted"/>
<reference evidence="1 2" key="1">
    <citation type="submission" date="2018-07" db="EMBL/GenBank/DDBJ databases">
        <title>Pedobacter sp. nov., isolated from soil.</title>
        <authorList>
            <person name="Zhou L.Y."/>
            <person name="Du Z.J."/>
        </authorList>
    </citation>
    <scope>NUCLEOTIDE SEQUENCE [LARGE SCALE GENOMIC DNA]</scope>
    <source>
        <strain evidence="1 2">JDX94</strain>
    </source>
</reference>
<dbReference type="Proteomes" id="UP000253961">
    <property type="component" value="Unassembled WGS sequence"/>
</dbReference>
<keyword evidence="2" id="KW-1185">Reference proteome</keyword>
<dbReference type="AlphaFoldDB" id="A0A369PS72"/>
<dbReference type="EMBL" id="QPKV01000008">
    <property type="protein sequence ID" value="RDC55162.1"/>
    <property type="molecule type" value="Genomic_DNA"/>
</dbReference>
<evidence type="ECO:0000313" key="1">
    <source>
        <dbReference type="EMBL" id="RDC55162.1"/>
    </source>
</evidence>
<organism evidence="1 2">
    <name type="scientific">Pedobacter chinensis</name>
    <dbReference type="NCBI Taxonomy" id="2282421"/>
    <lineage>
        <taxon>Bacteria</taxon>
        <taxon>Pseudomonadati</taxon>
        <taxon>Bacteroidota</taxon>
        <taxon>Sphingobacteriia</taxon>
        <taxon>Sphingobacteriales</taxon>
        <taxon>Sphingobacteriaceae</taxon>
        <taxon>Pedobacter</taxon>
    </lineage>
</organism>
<gene>
    <name evidence="1" type="ORF">DU508_18610</name>
</gene>
<sequence>MFYYFTEWTSSNQVMCIRSFKTNAAISPQNNAAGWYETATPIRKSYLNKEWLIFCLAALATQNNSAVKLFQSVKWPKERT</sequence>